<dbReference type="OrthoDB" id="432528at2759"/>
<evidence type="ECO:0000313" key="1">
    <source>
        <dbReference type="EMBL" id="CAG8807271.1"/>
    </source>
</evidence>
<feature type="non-terminal residue" evidence="1">
    <location>
        <position position="140"/>
    </location>
</feature>
<dbReference type="EMBL" id="CAJVPY010042348">
    <property type="protein sequence ID" value="CAG8807271.1"/>
    <property type="molecule type" value="Genomic_DNA"/>
</dbReference>
<dbReference type="AlphaFoldDB" id="A0A9N9PAY3"/>
<keyword evidence="2" id="KW-1185">Reference proteome</keyword>
<comment type="caution">
    <text evidence="1">The sequence shown here is derived from an EMBL/GenBank/DDBJ whole genome shotgun (WGS) entry which is preliminary data.</text>
</comment>
<accession>A0A9N9PAY3</accession>
<reference evidence="1" key="1">
    <citation type="submission" date="2021-06" db="EMBL/GenBank/DDBJ databases">
        <authorList>
            <person name="Kallberg Y."/>
            <person name="Tangrot J."/>
            <person name="Rosling A."/>
        </authorList>
    </citation>
    <scope>NUCLEOTIDE SEQUENCE</scope>
    <source>
        <strain evidence="1">MA453B</strain>
    </source>
</reference>
<organism evidence="1 2">
    <name type="scientific">Dentiscutata erythropus</name>
    <dbReference type="NCBI Taxonomy" id="1348616"/>
    <lineage>
        <taxon>Eukaryota</taxon>
        <taxon>Fungi</taxon>
        <taxon>Fungi incertae sedis</taxon>
        <taxon>Mucoromycota</taxon>
        <taxon>Glomeromycotina</taxon>
        <taxon>Glomeromycetes</taxon>
        <taxon>Diversisporales</taxon>
        <taxon>Gigasporaceae</taxon>
        <taxon>Dentiscutata</taxon>
    </lineage>
</organism>
<feature type="non-terminal residue" evidence="1">
    <location>
        <position position="1"/>
    </location>
</feature>
<dbReference type="Proteomes" id="UP000789405">
    <property type="component" value="Unassembled WGS sequence"/>
</dbReference>
<protein>
    <submittedName>
        <fullName evidence="1">13672_t:CDS:1</fullName>
    </submittedName>
</protein>
<name>A0A9N9PAY3_9GLOM</name>
<sequence length="140" mass="15799">NDFEDSDSKYIFMINQLLIFGGIKGPSAYELFYLDLFKSFDNTNLSWNLNPEGNLPISTSFSTASIRLFDTKKYEWSQMNAADETVDSKWFFTSALSCTFEGEFSIVNSVSPNLAVLDTNKSPFEWSIPESSKINSPPSI</sequence>
<gene>
    <name evidence="1" type="ORF">DERYTH_LOCUS24636</name>
</gene>
<evidence type="ECO:0000313" key="2">
    <source>
        <dbReference type="Proteomes" id="UP000789405"/>
    </source>
</evidence>
<proteinExistence type="predicted"/>